<dbReference type="Proteomes" id="UP000799429">
    <property type="component" value="Unassembled WGS sequence"/>
</dbReference>
<name>A0A9P4S5U3_9PEZI</name>
<accession>A0A9P4S5U3</accession>
<gene>
    <name evidence="2" type="ORF">M501DRAFT_986998</name>
</gene>
<organism evidence="2 3">
    <name type="scientific">Patellaria atrata CBS 101060</name>
    <dbReference type="NCBI Taxonomy" id="1346257"/>
    <lineage>
        <taxon>Eukaryota</taxon>
        <taxon>Fungi</taxon>
        <taxon>Dikarya</taxon>
        <taxon>Ascomycota</taxon>
        <taxon>Pezizomycotina</taxon>
        <taxon>Dothideomycetes</taxon>
        <taxon>Dothideomycetes incertae sedis</taxon>
        <taxon>Patellariales</taxon>
        <taxon>Patellariaceae</taxon>
        <taxon>Patellaria</taxon>
    </lineage>
</organism>
<proteinExistence type="predicted"/>
<evidence type="ECO:0000256" key="1">
    <source>
        <dbReference type="SAM" id="MobiDB-lite"/>
    </source>
</evidence>
<keyword evidence="3" id="KW-1185">Reference proteome</keyword>
<dbReference type="AlphaFoldDB" id="A0A9P4S5U3"/>
<feature type="compositionally biased region" description="Basic and acidic residues" evidence="1">
    <location>
        <begin position="1"/>
        <end position="13"/>
    </location>
</feature>
<feature type="region of interest" description="Disordered" evidence="1">
    <location>
        <begin position="1"/>
        <end position="79"/>
    </location>
</feature>
<evidence type="ECO:0000313" key="2">
    <source>
        <dbReference type="EMBL" id="KAF2836717.1"/>
    </source>
</evidence>
<comment type="caution">
    <text evidence="2">The sequence shown here is derived from an EMBL/GenBank/DDBJ whole genome shotgun (WGS) entry which is preliminary data.</text>
</comment>
<reference evidence="2" key="1">
    <citation type="journal article" date="2020" name="Stud. Mycol.">
        <title>101 Dothideomycetes genomes: a test case for predicting lifestyles and emergence of pathogens.</title>
        <authorList>
            <person name="Haridas S."/>
            <person name="Albert R."/>
            <person name="Binder M."/>
            <person name="Bloem J."/>
            <person name="Labutti K."/>
            <person name="Salamov A."/>
            <person name="Andreopoulos B."/>
            <person name="Baker S."/>
            <person name="Barry K."/>
            <person name="Bills G."/>
            <person name="Bluhm B."/>
            <person name="Cannon C."/>
            <person name="Castanera R."/>
            <person name="Culley D."/>
            <person name="Daum C."/>
            <person name="Ezra D."/>
            <person name="Gonzalez J."/>
            <person name="Henrissat B."/>
            <person name="Kuo A."/>
            <person name="Liang C."/>
            <person name="Lipzen A."/>
            <person name="Lutzoni F."/>
            <person name="Magnuson J."/>
            <person name="Mondo S."/>
            <person name="Nolan M."/>
            <person name="Ohm R."/>
            <person name="Pangilinan J."/>
            <person name="Park H.-J."/>
            <person name="Ramirez L."/>
            <person name="Alfaro M."/>
            <person name="Sun H."/>
            <person name="Tritt A."/>
            <person name="Yoshinaga Y."/>
            <person name="Zwiers L.-H."/>
            <person name="Turgeon B."/>
            <person name="Goodwin S."/>
            <person name="Spatafora J."/>
            <person name="Crous P."/>
            <person name="Grigoriev I."/>
        </authorList>
    </citation>
    <scope>NUCLEOTIDE SEQUENCE</scope>
    <source>
        <strain evidence="2">CBS 101060</strain>
    </source>
</reference>
<feature type="compositionally biased region" description="Low complexity" evidence="1">
    <location>
        <begin position="58"/>
        <end position="68"/>
    </location>
</feature>
<evidence type="ECO:0000313" key="3">
    <source>
        <dbReference type="Proteomes" id="UP000799429"/>
    </source>
</evidence>
<protein>
    <submittedName>
        <fullName evidence="2">Uncharacterized protein</fullName>
    </submittedName>
</protein>
<sequence length="388" mass="45451">MCDRNSNQREEKSNRRRSSTGPENRRDSAPVFPPGSTIFAPNPAYQRVLPIRPKYQQSSPSGNSIGSPGPIGPFMNPKNDWNKPDRVKWKHDSYEEWMYIRPRREAEDDWWTDDQLRVLSVLDLESINNDTIKTAVLITWFHERFTTKMVTRKLMDMHNTKNSMLEEARKLSDGGSSCINDMISEAQKCIEDAISVIGNVYALMKDYEEMIENPIPLTDRFAIMREAEATLRWVLFSEYPADAISALRKFVALSKYQFDRNTGDESRRTSPRSLLPFLALQRDRWNAILDVFYYVNLPQTFDDEDVAYIIFQKFKHCITPVVGFEVADIQDMRRQIQRPLRGAEHIHDYLKHLSENHDGERFQQELREARRILELSRRVHAHRKDTPP</sequence>
<dbReference type="EMBL" id="MU006102">
    <property type="protein sequence ID" value="KAF2836717.1"/>
    <property type="molecule type" value="Genomic_DNA"/>
</dbReference>